<keyword evidence="2 5" id="KW-0812">Transmembrane</keyword>
<evidence type="ECO:0000256" key="1">
    <source>
        <dbReference type="ARBA" id="ARBA00004141"/>
    </source>
</evidence>
<dbReference type="PANTHER" id="PTHR37422">
    <property type="entry name" value="TEICHURONIC ACID BIOSYNTHESIS PROTEIN TUAE"/>
    <property type="match status" value="1"/>
</dbReference>
<dbReference type="InterPro" id="IPR051533">
    <property type="entry name" value="WaaL-like"/>
</dbReference>
<feature type="transmembrane region" description="Helical" evidence="5">
    <location>
        <begin position="254"/>
        <end position="278"/>
    </location>
</feature>
<sequence>MFLLAGSLLYFFISKKSKPAFPFIILGLCFFTFAGLNYSGITDEFFKDVIRFFIFIICFNQVSKDTTDKELLIFLLIGALSITVNALFFSNVFGRYSGFYINPNKAGFICLFGFAISYIINSYKLRLVIQFAFIICGIFTLSRSFILMLVLINLASLFADKRNIQTFVVGSAAMIVILTASTLQLNKERFSALNSIFSSNEEVDTQTITEGSRDETWAMYSNVIFNNAIIGAGYKAMRGDSGLAGVEYGVHNTFLMVLGEAGILAFLLIVIIYLALFVRSLKLFSTNQEFTYLSMALIGYLMVAHNYFDKYDVLFVSLWLYNKVRDQHKEDVSQILAY</sequence>
<proteinExistence type="predicted"/>
<evidence type="ECO:0000256" key="3">
    <source>
        <dbReference type="ARBA" id="ARBA00022989"/>
    </source>
</evidence>
<feature type="transmembrane region" description="Helical" evidence="5">
    <location>
        <begin position="290"/>
        <end position="308"/>
    </location>
</feature>
<evidence type="ECO:0000256" key="2">
    <source>
        <dbReference type="ARBA" id="ARBA00022692"/>
    </source>
</evidence>
<reference evidence="8" key="1">
    <citation type="journal article" date="2019" name="Int. J. Syst. Evol. Microbiol.">
        <title>The Global Catalogue of Microorganisms (GCM) 10K type strain sequencing project: providing services to taxonomists for standard genome sequencing and annotation.</title>
        <authorList>
            <consortium name="The Broad Institute Genomics Platform"/>
            <consortium name="The Broad Institute Genome Sequencing Center for Infectious Disease"/>
            <person name="Wu L."/>
            <person name="Ma J."/>
        </authorList>
    </citation>
    <scope>NUCLEOTIDE SEQUENCE [LARGE SCALE GENOMIC DNA]</scope>
    <source>
        <strain evidence="8">JCM 17525</strain>
    </source>
</reference>
<comment type="subcellular location">
    <subcellularLocation>
        <location evidence="1">Membrane</location>
        <topology evidence="1">Multi-pass membrane protein</topology>
    </subcellularLocation>
</comment>
<dbReference type="InterPro" id="IPR007016">
    <property type="entry name" value="O-antigen_ligase-rel_domated"/>
</dbReference>
<feature type="transmembrane region" description="Helical" evidence="5">
    <location>
        <begin position="129"/>
        <end position="152"/>
    </location>
</feature>
<gene>
    <name evidence="7" type="ORF">GCM10022271_21190</name>
</gene>
<dbReference type="PANTHER" id="PTHR37422:SF17">
    <property type="entry name" value="O-ANTIGEN LIGASE"/>
    <property type="match status" value="1"/>
</dbReference>
<keyword evidence="4 5" id="KW-0472">Membrane</keyword>
<keyword evidence="3 5" id="KW-1133">Transmembrane helix</keyword>
<organism evidence="7 8">
    <name type="scientific">Corallibacter vietnamensis</name>
    <dbReference type="NCBI Taxonomy" id="904130"/>
    <lineage>
        <taxon>Bacteria</taxon>
        <taxon>Pseudomonadati</taxon>
        <taxon>Bacteroidota</taxon>
        <taxon>Flavobacteriia</taxon>
        <taxon>Flavobacteriales</taxon>
        <taxon>Flavobacteriaceae</taxon>
        <taxon>Corallibacter</taxon>
    </lineage>
</organism>
<comment type="caution">
    <text evidence="7">The sequence shown here is derived from an EMBL/GenBank/DDBJ whole genome shotgun (WGS) entry which is preliminary data.</text>
</comment>
<dbReference type="Pfam" id="PF04932">
    <property type="entry name" value="Wzy_C"/>
    <property type="match status" value="1"/>
</dbReference>
<evidence type="ECO:0000256" key="5">
    <source>
        <dbReference type="SAM" id="Phobius"/>
    </source>
</evidence>
<evidence type="ECO:0000313" key="8">
    <source>
        <dbReference type="Proteomes" id="UP001501456"/>
    </source>
</evidence>
<dbReference type="EMBL" id="BAABBI010000003">
    <property type="protein sequence ID" value="GAA3788393.1"/>
    <property type="molecule type" value="Genomic_DNA"/>
</dbReference>
<evidence type="ECO:0000259" key="6">
    <source>
        <dbReference type="Pfam" id="PF04932"/>
    </source>
</evidence>
<accession>A0ABP7HCG0</accession>
<feature type="transmembrane region" description="Helical" evidence="5">
    <location>
        <begin position="106"/>
        <end position="123"/>
    </location>
</feature>
<name>A0ABP7HCG0_9FLAO</name>
<dbReference type="Proteomes" id="UP001501456">
    <property type="component" value="Unassembled WGS sequence"/>
</dbReference>
<evidence type="ECO:0000313" key="7">
    <source>
        <dbReference type="EMBL" id="GAA3788393.1"/>
    </source>
</evidence>
<feature type="transmembrane region" description="Helical" evidence="5">
    <location>
        <begin position="74"/>
        <end position="94"/>
    </location>
</feature>
<evidence type="ECO:0000256" key="4">
    <source>
        <dbReference type="ARBA" id="ARBA00023136"/>
    </source>
</evidence>
<protein>
    <recommendedName>
        <fullName evidence="6">O-antigen ligase-related domain-containing protein</fullName>
    </recommendedName>
</protein>
<feature type="domain" description="O-antigen ligase-related" evidence="6">
    <location>
        <begin position="132"/>
        <end position="270"/>
    </location>
</feature>
<keyword evidence="8" id="KW-1185">Reference proteome</keyword>
<feature type="transmembrane region" description="Helical" evidence="5">
    <location>
        <begin position="20"/>
        <end position="38"/>
    </location>
</feature>
<feature type="transmembrane region" description="Helical" evidence="5">
    <location>
        <begin position="164"/>
        <end position="185"/>
    </location>
</feature>